<keyword evidence="2 5" id="KW-0479">Metal-binding</keyword>
<dbReference type="EMBL" id="FN648741">
    <property type="protein sequence ID" value="CBN77365.1"/>
    <property type="molecule type" value="Genomic_DNA"/>
</dbReference>
<gene>
    <name evidence="7" type="ORF">Esi_0053_0047</name>
</gene>
<evidence type="ECO:0000256" key="5">
    <source>
        <dbReference type="PIRSR" id="PIRSR604294-1"/>
    </source>
</evidence>
<protein>
    <submittedName>
        <fullName evidence="7">Uncharacterized protein</fullName>
    </submittedName>
</protein>
<dbReference type="InterPro" id="IPR004294">
    <property type="entry name" value="Carotenoid_Oase"/>
</dbReference>
<dbReference type="GO" id="GO:0046872">
    <property type="term" value="F:metal ion binding"/>
    <property type="evidence" value="ECO:0007669"/>
    <property type="project" value="UniProtKB-KW"/>
</dbReference>
<evidence type="ECO:0000256" key="2">
    <source>
        <dbReference type="ARBA" id="ARBA00022723"/>
    </source>
</evidence>
<dbReference type="Pfam" id="PF03055">
    <property type="entry name" value="RPE65"/>
    <property type="match status" value="1"/>
</dbReference>
<evidence type="ECO:0000256" key="3">
    <source>
        <dbReference type="ARBA" id="ARBA00023002"/>
    </source>
</evidence>
<reference evidence="7 8" key="1">
    <citation type="journal article" date="2010" name="Nature">
        <title>The Ectocarpus genome and the independent evolution of multicellularity in brown algae.</title>
        <authorList>
            <person name="Cock J.M."/>
            <person name="Sterck L."/>
            <person name="Rouze P."/>
            <person name="Scornet D."/>
            <person name="Allen A.E."/>
            <person name="Amoutzias G."/>
            <person name="Anthouard V."/>
            <person name="Artiguenave F."/>
            <person name="Aury J.M."/>
            <person name="Badger J.H."/>
            <person name="Beszteri B."/>
            <person name="Billiau K."/>
            <person name="Bonnet E."/>
            <person name="Bothwell J.H."/>
            <person name="Bowler C."/>
            <person name="Boyen C."/>
            <person name="Brownlee C."/>
            <person name="Carrano C.J."/>
            <person name="Charrier B."/>
            <person name="Cho G.Y."/>
            <person name="Coelho S.M."/>
            <person name="Collen J."/>
            <person name="Corre E."/>
            <person name="Da Silva C."/>
            <person name="Delage L."/>
            <person name="Delaroque N."/>
            <person name="Dittami S.M."/>
            <person name="Doulbeau S."/>
            <person name="Elias M."/>
            <person name="Farnham G."/>
            <person name="Gachon C.M."/>
            <person name="Gschloessl B."/>
            <person name="Heesch S."/>
            <person name="Jabbari K."/>
            <person name="Jubin C."/>
            <person name="Kawai H."/>
            <person name="Kimura K."/>
            <person name="Kloareg B."/>
            <person name="Kupper F.C."/>
            <person name="Lang D."/>
            <person name="Le Bail A."/>
            <person name="Leblanc C."/>
            <person name="Lerouge P."/>
            <person name="Lohr M."/>
            <person name="Lopez P.J."/>
            <person name="Martens C."/>
            <person name="Maumus F."/>
            <person name="Michel G."/>
            <person name="Miranda-Saavedra D."/>
            <person name="Morales J."/>
            <person name="Moreau H."/>
            <person name="Motomura T."/>
            <person name="Nagasato C."/>
            <person name="Napoli C.A."/>
            <person name="Nelson D.R."/>
            <person name="Nyvall-Collen P."/>
            <person name="Peters A.F."/>
            <person name="Pommier C."/>
            <person name="Potin P."/>
            <person name="Poulain J."/>
            <person name="Quesneville H."/>
            <person name="Read B."/>
            <person name="Rensing S.A."/>
            <person name="Ritter A."/>
            <person name="Rousvoal S."/>
            <person name="Samanta M."/>
            <person name="Samson G."/>
            <person name="Schroeder D.C."/>
            <person name="Segurens B."/>
            <person name="Strittmatter M."/>
            <person name="Tonon T."/>
            <person name="Tregear J.W."/>
            <person name="Valentin K."/>
            <person name="von Dassow P."/>
            <person name="Yamagishi T."/>
            <person name="Van de Peer Y."/>
            <person name="Wincker P."/>
        </authorList>
    </citation>
    <scope>NUCLEOTIDE SEQUENCE [LARGE SCALE GENOMIC DNA]</scope>
    <source>
        <strain evidence="8">Ec32 / CCAP1310/4</strain>
    </source>
</reference>
<dbReference type="GO" id="GO:0009570">
    <property type="term" value="C:chloroplast stroma"/>
    <property type="evidence" value="ECO:0007669"/>
    <property type="project" value="TreeGrafter"/>
</dbReference>
<evidence type="ECO:0000256" key="6">
    <source>
        <dbReference type="SAM" id="SignalP"/>
    </source>
</evidence>
<dbReference type="eggNOG" id="KOG1285">
    <property type="taxonomic scope" value="Eukaryota"/>
</dbReference>
<name>D8LPR0_ECTSI</name>
<dbReference type="PANTHER" id="PTHR10543:SF89">
    <property type="entry name" value="CAROTENOID 9,10(9',10')-CLEAVAGE DIOXYGENASE 1"/>
    <property type="match status" value="1"/>
</dbReference>
<feature type="binding site" evidence="5">
    <location>
        <position position="511"/>
    </location>
    <ligand>
        <name>Fe cation</name>
        <dbReference type="ChEBI" id="CHEBI:24875"/>
        <note>catalytic</note>
    </ligand>
</feature>
<proteinExistence type="inferred from homology"/>
<feature type="chain" id="PRO_5003117382" evidence="6">
    <location>
        <begin position="18"/>
        <end position="527"/>
    </location>
</feature>
<keyword evidence="4 5" id="KW-0408">Iron</keyword>
<keyword evidence="3" id="KW-0560">Oxidoreductase</keyword>
<evidence type="ECO:0000256" key="4">
    <source>
        <dbReference type="ARBA" id="ARBA00023004"/>
    </source>
</evidence>
<dbReference type="EMBL" id="FN649738">
    <property type="protein sequence ID" value="CBN77365.1"/>
    <property type="molecule type" value="Genomic_DNA"/>
</dbReference>
<dbReference type="Proteomes" id="UP000002630">
    <property type="component" value="Linkage Group LG13"/>
</dbReference>
<feature type="binding site" evidence="5">
    <location>
        <position position="318"/>
    </location>
    <ligand>
        <name>Fe cation</name>
        <dbReference type="ChEBI" id="CHEBI:24875"/>
        <note>catalytic</note>
    </ligand>
</feature>
<comment type="similarity">
    <text evidence="1">Belongs to the carotenoid oxygenase family.</text>
</comment>
<dbReference type="OrthoDB" id="44185at2759"/>
<dbReference type="OMA" id="HDENTWK"/>
<sequence length="527" mass="57870">MFAIQILLAIFASFDRAEKKDKDNKFLNGVFAPVHEENTAEECEVVGTLPEVVCGEFVRNGPNPRFMPKGGYHWFDGLGMVHGVRIKPSGAAFYTNRFIRTKRLQAEEEAGEALGVTMGDLSSKLSVPKLLLSTLKEKLGVLPDFRALRETNANTSLEFHAGRLMALQEAGVPYALRVMCDGVIETLGRTSFEGKLETPFTAHPKKDPATGKLYGFGYQMQGNPFLTMYVLDADGKIERQFPVDVGRATAMHDFAISENYCVFLDVPLVFKGENLLKGKFPLVYDDTLGARMGVLRLDATDASGIQWFDMPECFMTFHVVNAWEEQVEANGTATTVLKVVTCDMFELSLDQNDLNQETTVGQHARPYTTTLNLETSKATRACLVPQSQPPTEGLDFPQIRKSLVGRKNRYGYFIAFDAGGLAAALVKIDLQATPETAVVGRIDHGEWVGGEGLFVPSNPDGVGDEDDGFLVTFVSPKDGGNSELRVWDAKTMSPDPVASVKLPARVPLGFHAIHITEADLATQTKRD</sequence>
<organism evidence="7 8">
    <name type="scientific">Ectocarpus siliculosus</name>
    <name type="common">Brown alga</name>
    <name type="synonym">Conferva siliculosa</name>
    <dbReference type="NCBI Taxonomy" id="2880"/>
    <lineage>
        <taxon>Eukaryota</taxon>
        <taxon>Sar</taxon>
        <taxon>Stramenopiles</taxon>
        <taxon>Ochrophyta</taxon>
        <taxon>PX clade</taxon>
        <taxon>Phaeophyceae</taxon>
        <taxon>Ectocarpales</taxon>
        <taxon>Ectocarpaceae</taxon>
        <taxon>Ectocarpus</taxon>
    </lineage>
</organism>
<accession>D8LPR0</accession>
<dbReference type="PANTHER" id="PTHR10543">
    <property type="entry name" value="BETA-CAROTENE DIOXYGENASE"/>
    <property type="match status" value="1"/>
</dbReference>
<comment type="cofactor">
    <cofactor evidence="5">
        <name>Fe(2+)</name>
        <dbReference type="ChEBI" id="CHEBI:29033"/>
    </cofactor>
    <text evidence="5">Binds 1 Fe(2+) ion per subunit.</text>
</comment>
<dbReference type="GO" id="GO:0016121">
    <property type="term" value="P:carotene catabolic process"/>
    <property type="evidence" value="ECO:0007669"/>
    <property type="project" value="TreeGrafter"/>
</dbReference>
<feature type="binding site" evidence="5">
    <location>
        <position position="203"/>
    </location>
    <ligand>
        <name>Fe cation</name>
        <dbReference type="ChEBI" id="CHEBI:24875"/>
        <note>catalytic</note>
    </ligand>
</feature>
<feature type="signal peptide" evidence="6">
    <location>
        <begin position="1"/>
        <end position="17"/>
    </location>
</feature>
<keyword evidence="8" id="KW-1185">Reference proteome</keyword>
<dbReference type="GO" id="GO:0010436">
    <property type="term" value="F:carotenoid dioxygenase activity"/>
    <property type="evidence" value="ECO:0007669"/>
    <property type="project" value="TreeGrafter"/>
</dbReference>
<evidence type="ECO:0000313" key="8">
    <source>
        <dbReference type="Proteomes" id="UP000002630"/>
    </source>
</evidence>
<dbReference type="AlphaFoldDB" id="D8LPR0"/>
<dbReference type="InParanoid" id="D8LPR0"/>
<keyword evidence="6" id="KW-0732">Signal</keyword>
<feature type="binding site" evidence="5">
    <location>
        <position position="252"/>
    </location>
    <ligand>
        <name>Fe cation</name>
        <dbReference type="ChEBI" id="CHEBI:24875"/>
        <note>catalytic</note>
    </ligand>
</feature>
<dbReference type="STRING" id="2880.D8LPR0"/>
<evidence type="ECO:0000313" key="7">
    <source>
        <dbReference type="EMBL" id="CBN77365.1"/>
    </source>
</evidence>
<evidence type="ECO:0000256" key="1">
    <source>
        <dbReference type="ARBA" id="ARBA00006787"/>
    </source>
</evidence>